<evidence type="ECO:0000256" key="1">
    <source>
        <dbReference type="SAM" id="MobiDB-lite"/>
    </source>
</evidence>
<feature type="transmembrane region" description="Helical" evidence="2">
    <location>
        <begin position="132"/>
        <end position="152"/>
    </location>
</feature>
<sequence length="155" mass="15366">MSEPEGHRTARPDDPEVPDAADPEDEVDAVDGAGTMAVGWAPVRAPGGPAAGARPHVPAQGADDPTPSAPRSARAPALWLVLAGVATSTVLTVVVDSAVGIGMLAATLVAAGTARALLGDPGPEGITIRSRGVDIFLYVSAAAALLLLALIAPDV</sequence>
<accession>A0ABN6X8D3</accession>
<proteinExistence type="predicted"/>
<name>A0ABN6X8D3_9CELL</name>
<keyword evidence="2" id="KW-0812">Transmembrane</keyword>
<keyword evidence="2" id="KW-0472">Membrane</keyword>
<protein>
    <recommendedName>
        <fullName evidence="5">DUF3017 domain-containing protein</fullName>
    </recommendedName>
</protein>
<dbReference type="EMBL" id="AP027729">
    <property type="protein sequence ID" value="BDZ41068.1"/>
    <property type="molecule type" value="Genomic_DNA"/>
</dbReference>
<feature type="compositionally biased region" description="Low complexity" evidence="1">
    <location>
        <begin position="37"/>
        <end position="71"/>
    </location>
</feature>
<feature type="transmembrane region" description="Helical" evidence="2">
    <location>
        <begin position="77"/>
        <end position="95"/>
    </location>
</feature>
<evidence type="ECO:0000313" key="4">
    <source>
        <dbReference type="Proteomes" id="UP001321475"/>
    </source>
</evidence>
<feature type="transmembrane region" description="Helical" evidence="2">
    <location>
        <begin position="101"/>
        <end position="120"/>
    </location>
</feature>
<feature type="compositionally biased region" description="Basic and acidic residues" evidence="1">
    <location>
        <begin position="1"/>
        <end position="14"/>
    </location>
</feature>
<reference evidence="4" key="1">
    <citation type="journal article" date="2019" name="Int. J. Syst. Evol. Microbiol.">
        <title>The Global Catalogue of Microorganisms (GCM) 10K type strain sequencing project: providing services to taxonomists for standard genome sequencing and annotation.</title>
        <authorList>
            <consortium name="The Broad Institute Genomics Platform"/>
            <consortium name="The Broad Institute Genome Sequencing Center for Infectious Disease"/>
            <person name="Wu L."/>
            <person name="Ma J."/>
        </authorList>
    </citation>
    <scope>NUCLEOTIDE SEQUENCE [LARGE SCALE GENOMIC DNA]</scope>
    <source>
        <strain evidence="4">NBRC 108565</strain>
    </source>
</reference>
<gene>
    <name evidence="3" type="ORF">GCM10025865_03670</name>
</gene>
<feature type="region of interest" description="Disordered" evidence="1">
    <location>
        <begin position="1"/>
        <end position="71"/>
    </location>
</feature>
<dbReference type="RefSeq" id="WP_286218330.1">
    <property type="nucleotide sequence ID" value="NZ_AP027729.1"/>
</dbReference>
<evidence type="ECO:0008006" key="5">
    <source>
        <dbReference type="Google" id="ProtNLM"/>
    </source>
</evidence>
<keyword evidence="4" id="KW-1185">Reference proteome</keyword>
<feature type="compositionally biased region" description="Acidic residues" evidence="1">
    <location>
        <begin position="15"/>
        <end position="29"/>
    </location>
</feature>
<dbReference type="Pfam" id="PF11222">
    <property type="entry name" value="DUF3017"/>
    <property type="match status" value="1"/>
</dbReference>
<dbReference type="InterPro" id="IPR021385">
    <property type="entry name" value="DUF3017"/>
</dbReference>
<dbReference type="Proteomes" id="UP001321475">
    <property type="component" value="Chromosome"/>
</dbReference>
<keyword evidence="2" id="KW-1133">Transmembrane helix</keyword>
<organism evidence="3 4">
    <name type="scientific">Paraoerskovia sediminicola</name>
    <dbReference type="NCBI Taxonomy" id="1138587"/>
    <lineage>
        <taxon>Bacteria</taxon>
        <taxon>Bacillati</taxon>
        <taxon>Actinomycetota</taxon>
        <taxon>Actinomycetes</taxon>
        <taxon>Micrococcales</taxon>
        <taxon>Cellulomonadaceae</taxon>
        <taxon>Paraoerskovia</taxon>
    </lineage>
</organism>
<evidence type="ECO:0000256" key="2">
    <source>
        <dbReference type="SAM" id="Phobius"/>
    </source>
</evidence>
<evidence type="ECO:0000313" key="3">
    <source>
        <dbReference type="EMBL" id="BDZ41068.1"/>
    </source>
</evidence>